<comment type="caution">
    <text evidence="1">The sequence shown here is derived from an EMBL/GenBank/DDBJ whole genome shotgun (WGS) entry which is preliminary data.</text>
</comment>
<dbReference type="AlphaFoldDB" id="A0AAD5N2G5"/>
<keyword evidence="2" id="KW-1185">Reference proteome</keyword>
<evidence type="ECO:0000313" key="2">
    <source>
        <dbReference type="Proteomes" id="UP001196413"/>
    </source>
</evidence>
<name>A0AAD5N2G5_PARTN</name>
<protein>
    <submittedName>
        <fullName evidence="1">Uncharacterized protein</fullName>
    </submittedName>
</protein>
<dbReference type="Proteomes" id="UP001196413">
    <property type="component" value="Unassembled WGS sequence"/>
</dbReference>
<accession>A0AAD5N2G5</accession>
<reference evidence="1" key="1">
    <citation type="submission" date="2021-06" db="EMBL/GenBank/DDBJ databases">
        <title>Parelaphostrongylus tenuis whole genome reference sequence.</title>
        <authorList>
            <person name="Garwood T.J."/>
            <person name="Larsen P.A."/>
            <person name="Fountain-Jones N.M."/>
            <person name="Garbe J.R."/>
            <person name="Macchietto M.G."/>
            <person name="Kania S.A."/>
            <person name="Gerhold R.W."/>
            <person name="Richards J.E."/>
            <person name="Wolf T.M."/>
        </authorList>
    </citation>
    <scope>NUCLEOTIDE SEQUENCE</scope>
    <source>
        <strain evidence="1">MNPRO001-30</strain>
        <tissue evidence="1">Meninges</tissue>
    </source>
</reference>
<dbReference type="EMBL" id="JAHQIW010003480">
    <property type="protein sequence ID" value="KAJ1358816.1"/>
    <property type="molecule type" value="Genomic_DNA"/>
</dbReference>
<sequence length="64" mass="6431">MGEVTGVLSRPTKLNIAQTGSGTVTALCGTIDTNGEVECMMPATLVMTAAIPANYTSLSGALTV</sequence>
<evidence type="ECO:0000313" key="1">
    <source>
        <dbReference type="EMBL" id="KAJ1358816.1"/>
    </source>
</evidence>
<organism evidence="1 2">
    <name type="scientific">Parelaphostrongylus tenuis</name>
    <name type="common">Meningeal worm</name>
    <dbReference type="NCBI Taxonomy" id="148309"/>
    <lineage>
        <taxon>Eukaryota</taxon>
        <taxon>Metazoa</taxon>
        <taxon>Ecdysozoa</taxon>
        <taxon>Nematoda</taxon>
        <taxon>Chromadorea</taxon>
        <taxon>Rhabditida</taxon>
        <taxon>Rhabditina</taxon>
        <taxon>Rhabditomorpha</taxon>
        <taxon>Strongyloidea</taxon>
        <taxon>Metastrongylidae</taxon>
        <taxon>Parelaphostrongylus</taxon>
    </lineage>
</organism>
<proteinExistence type="predicted"/>
<gene>
    <name evidence="1" type="ORF">KIN20_017339</name>
</gene>